<sequence length="330" mass="39138">MITNDNVNSRSYDPPVIPEPSQMLEESQFINISQKHLLFPNSPFQIVKPQDVSDYEFPFDPQPLQMMFDYPQSEQLSPKQQIRKPSKNSNLQFTTPQKVQPYRRYQSERVERRTYNYEQQNQPMRSQKGLRHLSIKVKEIVFELRSTSYKDVAERLIQELSKEEGRLLDYDNSKDEQNIKRRVYDALNVMIASKVLRKEGKKVKSDVCSELSGKIKLQDRDAQREKLIIKQKIVQGKKKHLSDLIQKWKTANSLIERNKNLEKQSQQSFYFPLIIFYADQKLPKFLKDKKTLKIQMKNKIEILSDLDIAKQLFFETVDNDKIQEECLKLQ</sequence>
<dbReference type="InterPro" id="IPR015648">
    <property type="entry name" value="Transcrpt_fac_DP"/>
</dbReference>
<organism evidence="4 5">
    <name type="scientific">Paramecium primaurelia</name>
    <dbReference type="NCBI Taxonomy" id="5886"/>
    <lineage>
        <taxon>Eukaryota</taxon>
        <taxon>Sar</taxon>
        <taxon>Alveolata</taxon>
        <taxon>Ciliophora</taxon>
        <taxon>Intramacronucleata</taxon>
        <taxon>Oligohymenophorea</taxon>
        <taxon>Peniculida</taxon>
        <taxon>Parameciidae</taxon>
        <taxon>Paramecium</taxon>
    </lineage>
</organism>
<dbReference type="Pfam" id="PF02319">
    <property type="entry name" value="WHD_E2F_TDP"/>
    <property type="match status" value="1"/>
</dbReference>
<evidence type="ECO:0000256" key="2">
    <source>
        <dbReference type="SAM" id="MobiDB-lite"/>
    </source>
</evidence>
<dbReference type="GO" id="GO:0051726">
    <property type="term" value="P:regulation of cell cycle"/>
    <property type="evidence" value="ECO:0007669"/>
    <property type="project" value="InterPro"/>
</dbReference>
<dbReference type="SMART" id="SM01372">
    <property type="entry name" value="E2F_TDP"/>
    <property type="match status" value="1"/>
</dbReference>
<evidence type="ECO:0000259" key="3">
    <source>
        <dbReference type="SMART" id="SM01372"/>
    </source>
</evidence>
<dbReference type="OMA" id="SQQSFYF"/>
<evidence type="ECO:0000313" key="5">
    <source>
        <dbReference type="Proteomes" id="UP000688137"/>
    </source>
</evidence>
<keyword evidence="1" id="KW-0805">Transcription regulation</keyword>
<keyword evidence="5" id="KW-1185">Reference proteome</keyword>
<feature type="region of interest" description="Disordered" evidence="2">
    <location>
        <begin position="73"/>
        <end position="93"/>
    </location>
</feature>
<gene>
    <name evidence="4" type="ORF">PPRIM_AZ9-3.1.T0870011</name>
</gene>
<keyword evidence="1" id="KW-0539">Nucleus</keyword>
<dbReference type="FunFam" id="1.10.10.10:FF:000360">
    <property type="entry name" value="Transcription factor Dp-1, a"/>
    <property type="match status" value="1"/>
</dbReference>
<dbReference type="GO" id="GO:0000977">
    <property type="term" value="F:RNA polymerase II transcription regulatory region sequence-specific DNA binding"/>
    <property type="evidence" value="ECO:0007669"/>
    <property type="project" value="TreeGrafter"/>
</dbReference>
<feature type="domain" description="E2F/DP family winged-helix DNA-binding" evidence="3">
    <location>
        <begin position="125"/>
        <end position="207"/>
    </location>
</feature>
<protein>
    <recommendedName>
        <fullName evidence="3">E2F/DP family winged-helix DNA-binding domain-containing protein</fullName>
    </recommendedName>
</protein>
<dbReference type="GO" id="GO:0005667">
    <property type="term" value="C:transcription regulator complex"/>
    <property type="evidence" value="ECO:0007669"/>
    <property type="project" value="InterPro"/>
</dbReference>
<keyword evidence="1" id="KW-0238">DNA-binding</keyword>
<comment type="caution">
    <text evidence="4">The sequence shown here is derived from an EMBL/GenBank/DDBJ whole genome shotgun (WGS) entry which is preliminary data.</text>
</comment>
<comment type="subcellular location">
    <subcellularLocation>
        <location evidence="1">Nucleus</location>
    </subcellularLocation>
</comment>
<accession>A0A8S1NL03</accession>
<dbReference type="AlphaFoldDB" id="A0A8S1NL03"/>
<dbReference type="PANTHER" id="PTHR12548">
    <property type="entry name" value="TRANSCRIPTION FACTOR DP"/>
    <property type="match status" value="1"/>
</dbReference>
<dbReference type="GO" id="GO:0000981">
    <property type="term" value="F:DNA-binding transcription factor activity, RNA polymerase II-specific"/>
    <property type="evidence" value="ECO:0007669"/>
    <property type="project" value="TreeGrafter"/>
</dbReference>
<dbReference type="EMBL" id="CAJJDM010000090">
    <property type="protein sequence ID" value="CAD8090901.1"/>
    <property type="molecule type" value="Genomic_DNA"/>
</dbReference>
<keyword evidence="1" id="KW-0804">Transcription</keyword>
<comment type="similarity">
    <text evidence="1">Belongs to the E2F/DP family.</text>
</comment>
<reference evidence="4" key="1">
    <citation type="submission" date="2021-01" db="EMBL/GenBank/DDBJ databases">
        <authorList>
            <consortium name="Genoscope - CEA"/>
            <person name="William W."/>
        </authorList>
    </citation>
    <scope>NUCLEOTIDE SEQUENCE</scope>
</reference>
<dbReference type="Proteomes" id="UP000688137">
    <property type="component" value="Unassembled WGS sequence"/>
</dbReference>
<dbReference type="PANTHER" id="PTHR12548:SF9">
    <property type="entry name" value="TRANSCRIPTION FACTOR DP"/>
    <property type="match status" value="1"/>
</dbReference>
<name>A0A8S1NL03_PARPR</name>
<dbReference type="InterPro" id="IPR003316">
    <property type="entry name" value="E2F_WHTH_DNA-bd_dom"/>
</dbReference>
<evidence type="ECO:0000256" key="1">
    <source>
        <dbReference type="RuleBase" id="RU003796"/>
    </source>
</evidence>
<evidence type="ECO:0000313" key="4">
    <source>
        <dbReference type="EMBL" id="CAD8090901.1"/>
    </source>
</evidence>
<proteinExistence type="inferred from homology"/>
<dbReference type="GO" id="GO:0005634">
    <property type="term" value="C:nucleus"/>
    <property type="evidence" value="ECO:0007669"/>
    <property type="project" value="UniProtKB-SubCell"/>
</dbReference>